<proteinExistence type="predicted"/>
<evidence type="ECO:0000313" key="1">
    <source>
        <dbReference type="EMBL" id="MBX24373.1"/>
    </source>
</evidence>
<dbReference type="EMBL" id="GGEC01043889">
    <property type="protein sequence ID" value="MBX24373.1"/>
    <property type="molecule type" value="Transcribed_RNA"/>
</dbReference>
<dbReference type="EMBL" id="GGEC01043891">
    <property type="protein sequence ID" value="MBX24375.1"/>
    <property type="molecule type" value="Transcribed_RNA"/>
</dbReference>
<organism evidence="1">
    <name type="scientific">Rhizophora mucronata</name>
    <name type="common">Asiatic mangrove</name>
    <dbReference type="NCBI Taxonomy" id="61149"/>
    <lineage>
        <taxon>Eukaryota</taxon>
        <taxon>Viridiplantae</taxon>
        <taxon>Streptophyta</taxon>
        <taxon>Embryophyta</taxon>
        <taxon>Tracheophyta</taxon>
        <taxon>Spermatophyta</taxon>
        <taxon>Magnoliopsida</taxon>
        <taxon>eudicotyledons</taxon>
        <taxon>Gunneridae</taxon>
        <taxon>Pentapetalae</taxon>
        <taxon>rosids</taxon>
        <taxon>fabids</taxon>
        <taxon>Malpighiales</taxon>
        <taxon>Rhizophoraceae</taxon>
        <taxon>Rhizophora</taxon>
    </lineage>
</organism>
<name>A0A2P2M2A5_RHIMU</name>
<dbReference type="EMBL" id="GGEC01043896">
    <property type="protein sequence ID" value="MBX24380.1"/>
    <property type="molecule type" value="Transcribed_RNA"/>
</dbReference>
<protein>
    <submittedName>
        <fullName evidence="1">Exocyst complex component SEC10-like</fullName>
    </submittedName>
</protein>
<accession>A0A2P2M2A5</accession>
<sequence>MTAVLLRLLQLHRNYDPLLRKILEDKAYLCQQSWEMQQPAEDWKLQLQTFRITAMNWRIDYWHGLMQHHKEENYLPWQNVPKFYLSLIEALALCNIMLPHVPCSLMWKS</sequence>
<dbReference type="AlphaFoldDB" id="A0A2P2M2A5"/>
<reference evidence="1" key="1">
    <citation type="submission" date="2018-02" db="EMBL/GenBank/DDBJ databases">
        <title>Rhizophora mucronata_Transcriptome.</title>
        <authorList>
            <person name="Meera S.P."/>
            <person name="Sreeshan A."/>
            <person name="Augustine A."/>
        </authorList>
    </citation>
    <scope>NUCLEOTIDE SEQUENCE</scope>
    <source>
        <tissue evidence="1">Leaf</tissue>
    </source>
</reference>